<evidence type="ECO:0000313" key="1">
    <source>
        <dbReference type="EMBL" id="KAF9526608.1"/>
    </source>
</evidence>
<gene>
    <name evidence="1" type="ORF">CPB83DRAFT_452686</name>
</gene>
<organism evidence="1 2">
    <name type="scientific">Crepidotus variabilis</name>
    <dbReference type="NCBI Taxonomy" id="179855"/>
    <lineage>
        <taxon>Eukaryota</taxon>
        <taxon>Fungi</taxon>
        <taxon>Dikarya</taxon>
        <taxon>Basidiomycota</taxon>
        <taxon>Agaricomycotina</taxon>
        <taxon>Agaricomycetes</taxon>
        <taxon>Agaricomycetidae</taxon>
        <taxon>Agaricales</taxon>
        <taxon>Agaricineae</taxon>
        <taxon>Crepidotaceae</taxon>
        <taxon>Crepidotus</taxon>
    </lineage>
</organism>
<dbReference type="Proteomes" id="UP000807306">
    <property type="component" value="Unassembled WGS sequence"/>
</dbReference>
<reference evidence="1" key="1">
    <citation type="submission" date="2020-11" db="EMBL/GenBank/DDBJ databases">
        <authorList>
            <consortium name="DOE Joint Genome Institute"/>
            <person name="Ahrendt S."/>
            <person name="Riley R."/>
            <person name="Andreopoulos W."/>
            <person name="Labutti K."/>
            <person name="Pangilinan J."/>
            <person name="Ruiz-Duenas F.J."/>
            <person name="Barrasa J.M."/>
            <person name="Sanchez-Garcia M."/>
            <person name="Camarero S."/>
            <person name="Miyauchi S."/>
            <person name="Serrano A."/>
            <person name="Linde D."/>
            <person name="Babiker R."/>
            <person name="Drula E."/>
            <person name="Ayuso-Fernandez I."/>
            <person name="Pacheco R."/>
            <person name="Padilla G."/>
            <person name="Ferreira P."/>
            <person name="Barriuso J."/>
            <person name="Kellner H."/>
            <person name="Castanera R."/>
            <person name="Alfaro M."/>
            <person name="Ramirez L."/>
            <person name="Pisabarro A.G."/>
            <person name="Kuo A."/>
            <person name="Tritt A."/>
            <person name="Lipzen A."/>
            <person name="He G."/>
            <person name="Yan M."/>
            <person name="Ng V."/>
            <person name="Cullen D."/>
            <person name="Martin F."/>
            <person name="Rosso M.-N."/>
            <person name="Henrissat B."/>
            <person name="Hibbett D."/>
            <person name="Martinez A.T."/>
            <person name="Grigoriev I.V."/>
        </authorList>
    </citation>
    <scope>NUCLEOTIDE SEQUENCE</scope>
    <source>
        <strain evidence="1">CBS 506.95</strain>
    </source>
</reference>
<dbReference type="AlphaFoldDB" id="A0A9P6JNA0"/>
<proteinExistence type="predicted"/>
<evidence type="ECO:0008006" key="3">
    <source>
        <dbReference type="Google" id="ProtNLM"/>
    </source>
</evidence>
<sequence>MSETSQRIQNSVVINCCNSLGRQSVLPLELFFYIVQHLEGEYATLFQLSLSCKLLVFYQQHHSRKFHEKDYLRGTYWLDPRPSNAQDFIWLIRSSYTKPQNLDRGVRI</sequence>
<comment type="caution">
    <text evidence="1">The sequence shown here is derived from an EMBL/GenBank/DDBJ whole genome shotgun (WGS) entry which is preliminary data.</text>
</comment>
<dbReference type="EMBL" id="MU157869">
    <property type="protein sequence ID" value="KAF9526608.1"/>
    <property type="molecule type" value="Genomic_DNA"/>
</dbReference>
<evidence type="ECO:0000313" key="2">
    <source>
        <dbReference type="Proteomes" id="UP000807306"/>
    </source>
</evidence>
<name>A0A9P6JNA0_9AGAR</name>
<accession>A0A9P6JNA0</accession>
<protein>
    <recommendedName>
        <fullName evidence="3">F-box domain-containing protein</fullName>
    </recommendedName>
</protein>
<keyword evidence="2" id="KW-1185">Reference proteome</keyword>